<dbReference type="Proteomes" id="UP000595254">
    <property type="component" value="Chromosome"/>
</dbReference>
<evidence type="ECO:0000313" key="2">
    <source>
        <dbReference type="Proteomes" id="UP000595254"/>
    </source>
</evidence>
<accession>A0A974NN17</accession>
<name>A0A974NN17_PERPY</name>
<dbReference type="RefSeq" id="WP_040376694.1">
    <property type="nucleotide sequence ID" value="NZ_CP068053.1"/>
</dbReference>
<organism evidence="1 2">
    <name type="scientific">Peribacillus psychrosaccharolyticus</name>
    <name type="common">Bacillus psychrosaccharolyticus</name>
    <dbReference type="NCBI Taxonomy" id="1407"/>
    <lineage>
        <taxon>Bacteria</taxon>
        <taxon>Bacillati</taxon>
        <taxon>Bacillota</taxon>
        <taxon>Bacilli</taxon>
        <taxon>Bacillales</taxon>
        <taxon>Bacillaceae</taxon>
        <taxon>Peribacillus</taxon>
    </lineage>
</organism>
<dbReference type="AlphaFoldDB" id="A0A974NN17"/>
<reference evidence="1 2" key="1">
    <citation type="submission" date="2021-01" db="EMBL/GenBank/DDBJ databases">
        <title>FDA dAtabase for Regulatory Grade micrObial Sequences (FDA-ARGOS): Supporting development and validation of Infectious Disease Dx tests.</title>
        <authorList>
            <person name="Nelson B."/>
            <person name="Plummer A."/>
            <person name="Tallon L."/>
            <person name="Sadzewicz L."/>
            <person name="Zhao X."/>
            <person name="Boylan J."/>
            <person name="Ott S."/>
            <person name="Bowen H."/>
            <person name="Vavikolanu K."/>
            <person name="Mehta A."/>
            <person name="Aluvathingal J."/>
            <person name="Nadendla S."/>
            <person name="Myers T."/>
            <person name="Yan Y."/>
            <person name="Sichtig H."/>
        </authorList>
    </citation>
    <scope>NUCLEOTIDE SEQUENCE [LARGE SCALE GENOMIC DNA]</scope>
    <source>
        <strain evidence="1 2">FDAARGOS_1161</strain>
    </source>
</reference>
<proteinExistence type="predicted"/>
<sequence>MNYEIDRCSWEAYLNQLLKADGHKTIPTTKKLGKRVVDAYVKKTNLGQESKEGYTSKTKFVEKQVKKDAWLVKNDELDGVK</sequence>
<evidence type="ECO:0000313" key="1">
    <source>
        <dbReference type="EMBL" id="QQT00659.1"/>
    </source>
</evidence>
<keyword evidence="2" id="KW-1185">Reference proteome</keyword>
<gene>
    <name evidence="1" type="ORF">I6J18_01615</name>
</gene>
<dbReference type="EMBL" id="CP068053">
    <property type="protein sequence ID" value="QQT00659.1"/>
    <property type="molecule type" value="Genomic_DNA"/>
</dbReference>
<dbReference type="KEGG" id="ppsr:I6J18_01615"/>
<protein>
    <submittedName>
        <fullName evidence="1">Uncharacterized protein</fullName>
    </submittedName>
</protein>